<name>A0A5B0DY91_9HYPH</name>
<accession>A0A5B0DY91</accession>
<gene>
    <name evidence="1" type="ORF">FPY71_09565</name>
</gene>
<dbReference type="AlphaFoldDB" id="A0A5B0DY91"/>
<keyword evidence="2" id="KW-1185">Reference proteome</keyword>
<proteinExistence type="predicted"/>
<dbReference type="RefSeq" id="WP_149299957.1">
    <property type="nucleotide sequence ID" value="NZ_VTWH01000002.1"/>
</dbReference>
<evidence type="ECO:0000313" key="1">
    <source>
        <dbReference type="EMBL" id="KAA0970721.1"/>
    </source>
</evidence>
<dbReference type="EMBL" id="VTWH01000002">
    <property type="protein sequence ID" value="KAA0970721.1"/>
    <property type="molecule type" value="Genomic_DNA"/>
</dbReference>
<organism evidence="1 2">
    <name type="scientific">Aureimonas fodinaquatilis</name>
    <dbReference type="NCBI Taxonomy" id="2565783"/>
    <lineage>
        <taxon>Bacteria</taxon>
        <taxon>Pseudomonadati</taxon>
        <taxon>Pseudomonadota</taxon>
        <taxon>Alphaproteobacteria</taxon>
        <taxon>Hyphomicrobiales</taxon>
        <taxon>Aurantimonadaceae</taxon>
        <taxon>Aureimonas</taxon>
    </lineage>
</organism>
<comment type="caution">
    <text evidence="1">The sequence shown here is derived from an EMBL/GenBank/DDBJ whole genome shotgun (WGS) entry which is preliminary data.</text>
</comment>
<reference evidence="1 2" key="1">
    <citation type="submission" date="2019-08" db="EMBL/GenBank/DDBJ databases">
        <title>Aureimonas fodiniaquatilis sp. nov., isolated from a coal mine wastewater.</title>
        <authorList>
            <person name="Kim W."/>
        </authorList>
    </citation>
    <scope>NUCLEOTIDE SEQUENCE [LARGE SCALE GENOMIC DNA]</scope>
    <source>
        <strain evidence="1 2">CAU 1482</strain>
    </source>
</reference>
<sequence>MEATISRLAQAMISAETEKRAWNAGKLGYREKGEIAMNPFPPGTADHNFWVDGFRYEKKASTLSTKGSQARS</sequence>
<dbReference type="Proteomes" id="UP000324738">
    <property type="component" value="Unassembled WGS sequence"/>
</dbReference>
<dbReference type="OrthoDB" id="7908651at2"/>
<evidence type="ECO:0000313" key="2">
    <source>
        <dbReference type="Proteomes" id="UP000324738"/>
    </source>
</evidence>
<protein>
    <submittedName>
        <fullName evidence="1">Uncharacterized protein</fullName>
    </submittedName>
</protein>